<name>A0A7U2EXP4_PHANO</name>
<accession>A0A7U2EXP4</accession>
<keyword evidence="2" id="KW-1185">Reference proteome</keyword>
<dbReference type="AlphaFoldDB" id="A0A7U2EXP4"/>
<dbReference type="VEuPathDB" id="FungiDB:JI435_148220"/>
<organism evidence="1 2">
    <name type="scientific">Phaeosphaeria nodorum (strain SN15 / ATCC MYA-4574 / FGSC 10173)</name>
    <name type="common">Glume blotch fungus</name>
    <name type="synonym">Parastagonospora nodorum</name>
    <dbReference type="NCBI Taxonomy" id="321614"/>
    <lineage>
        <taxon>Eukaryota</taxon>
        <taxon>Fungi</taxon>
        <taxon>Dikarya</taxon>
        <taxon>Ascomycota</taxon>
        <taxon>Pezizomycotina</taxon>
        <taxon>Dothideomycetes</taxon>
        <taxon>Pleosporomycetidae</taxon>
        <taxon>Pleosporales</taxon>
        <taxon>Pleosporineae</taxon>
        <taxon>Phaeosphaeriaceae</taxon>
        <taxon>Parastagonospora</taxon>
    </lineage>
</organism>
<evidence type="ECO:0000313" key="2">
    <source>
        <dbReference type="Proteomes" id="UP000663193"/>
    </source>
</evidence>
<gene>
    <name evidence="1" type="ORF">JI435_148220</name>
</gene>
<protein>
    <submittedName>
        <fullName evidence="1">Uncharacterized protein</fullName>
    </submittedName>
</protein>
<proteinExistence type="predicted"/>
<dbReference type="Proteomes" id="UP000663193">
    <property type="component" value="Chromosome 5"/>
</dbReference>
<evidence type="ECO:0000313" key="1">
    <source>
        <dbReference type="EMBL" id="QRC94657.1"/>
    </source>
</evidence>
<sequence length="238" mass="26574">MVATVILAALPRLQSVELYFKAPKPVNTLVSRTMIEQQLASKSSRDMARLYLGLAASRVEKLKLSSDITFTCQRPLADIKALALEWTGRGTFPLSDVEHYPNVHTFRVDVPDHPMYQRQLGESLDYLLKPLPKLRTLELTSPEGGSIPPCVKKLVIRIGDAGQFTTINWVRDHLQGLQPLSKLQCIDIIWPDGMTMHGIWACYEDLAAKNGVQVLVWSGGEICRSFGHHVSRATIVSK</sequence>
<dbReference type="EMBL" id="CP069027">
    <property type="protein sequence ID" value="QRC94657.1"/>
    <property type="molecule type" value="Genomic_DNA"/>
</dbReference>
<reference evidence="2" key="1">
    <citation type="journal article" date="2021" name="BMC Genomics">
        <title>Chromosome-level genome assembly and manually-curated proteome of model necrotroph Parastagonospora nodorum Sn15 reveals a genome-wide trove of candidate effector homologs, and redundancy of virulence-related functions within an accessory chromosome.</title>
        <authorList>
            <person name="Bertazzoni S."/>
            <person name="Jones D.A.B."/>
            <person name="Phan H.T."/>
            <person name="Tan K.-C."/>
            <person name="Hane J.K."/>
        </authorList>
    </citation>
    <scope>NUCLEOTIDE SEQUENCE [LARGE SCALE GENOMIC DNA]</scope>
    <source>
        <strain evidence="2">SN15 / ATCC MYA-4574 / FGSC 10173)</strain>
    </source>
</reference>